<dbReference type="SUPFAM" id="SSF118290">
    <property type="entry name" value="WRKY DNA-binding domain"/>
    <property type="match status" value="1"/>
</dbReference>
<evidence type="ECO:0000313" key="7">
    <source>
        <dbReference type="EMBL" id="KAK9061006.1"/>
    </source>
</evidence>
<dbReference type="GO" id="GO:0005634">
    <property type="term" value="C:nucleus"/>
    <property type="evidence" value="ECO:0007669"/>
    <property type="project" value="UniProtKB-SubCell"/>
</dbReference>
<comment type="subcellular location">
    <subcellularLocation>
        <location evidence="1">Nucleus</location>
    </subcellularLocation>
</comment>
<dbReference type="AlphaFoldDB" id="A0AAP0GTC4"/>
<feature type="domain" description="WRKY" evidence="6">
    <location>
        <begin position="114"/>
        <end position="177"/>
    </location>
</feature>
<dbReference type="GO" id="GO:0043565">
    <property type="term" value="F:sequence-specific DNA binding"/>
    <property type="evidence" value="ECO:0007669"/>
    <property type="project" value="InterPro"/>
</dbReference>
<keyword evidence="3" id="KW-0238">DNA-binding</keyword>
<dbReference type="PANTHER" id="PTHR31282">
    <property type="entry name" value="WRKY TRANSCRIPTION FACTOR 21-RELATED"/>
    <property type="match status" value="1"/>
</dbReference>
<evidence type="ECO:0000313" key="8">
    <source>
        <dbReference type="Proteomes" id="UP001408789"/>
    </source>
</evidence>
<name>A0AAP0GTC4_9ASTR</name>
<evidence type="ECO:0000256" key="3">
    <source>
        <dbReference type="ARBA" id="ARBA00023125"/>
    </source>
</evidence>
<organism evidence="7 8">
    <name type="scientific">Deinandra increscens subsp. villosa</name>
    <dbReference type="NCBI Taxonomy" id="3103831"/>
    <lineage>
        <taxon>Eukaryota</taxon>
        <taxon>Viridiplantae</taxon>
        <taxon>Streptophyta</taxon>
        <taxon>Embryophyta</taxon>
        <taxon>Tracheophyta</taxon>
        <taxon>Spermatophyta</taxon>
        <taxon>Magnoliopsida</taxon>
        <taxon>eudicotyledons</taxon>
        <taxon>Gunneridae</taxon>
        <taxon>Pentapetalae</taxon>
        <taxon>asterids</taxon>
        <taxon>campanulids</taxon>
        <taxon>Asterales</taxon>
        <taxon>Asteraceae</taxon>
        <taxon>Asteroideae</taxon>
        <taxon>Heliantheae alliance</taxon>
        <taxon>Madieae</taxon>
        <taxon>Madiinae</taxon>
        <taxon>Deinandra</taxon>
    </lineage>
</organism>
<gene>
    <name evidence="7" type="ORF">SSX86_018186</name>
</gene>
<evidence type="ECO:0000256" key="2">
    <source>
        <dbReference type="ARBA" id="ARBA00023015"/>
    </source>
</evidence>
<reference evidence="7 8" key="1">
    <citation type="submission" date="2024-04" db="EMBL/GenBank/DDBJ databases">
        <title>The reference genome of an endangered Asteraceae, Deinandra increscens subsp. villosa, native to the Central Coast of California.</title>
        <authorList>
            <person name="Guilliams M."/>
            <person name="Hasenstab-Lehman K."/>
            <person name="Meyer R."/>
            <person name="Mcevoy S."/>
        </authorList>
    </citation>
    <scope>NUCLEOTIDE SEQUENCE [LARGE SCALE GENOMIC DNA]</scope>
    <source>
        <tissue evidence="7">Leaf</tissue>
    </source>
</reference>
<dbReference type="GO" id="GO:0003700">
    <property type="term" value="F:DNA-binding transcription factor activity"/>
    <property type="evidence" value="ECO:0007669"/>
    <property type="project" value="InterPro"/>
</dbReference>
<dbReference type="Gene3D" id="2.20.25.80">
    <property type="entry name" value="WRKY domain"/>
    <property type="match status" value="1"/>
</dbReference>
<comment type="caution">
    <text evidence="7">The sequence shown here is derived from an EMBL/GenBank/DDBJ whole genome shotgun (WGS) entry which is preliminary data.</text>
</comment>
<dbReference type="SMART" id="SM00774">
    <property type="entry name" value="WRKY"/>
    <property type="match status" value="1"/>
</dbReference>
<evidence type="ECO:0000256" key="1">
    <source>
        <dbReference type="ARBA" id="ARBA00004123"/>
    </source>
</evidence>
<dbReference type="InterPro" id="IPR044810">
    <property type="entry name" value="WRKY_plant"/>
</dbReference>
<evidence type="ECO:0000256" key="5">
    <source>
        <dbReference type="ARBA" id="ARBA00023242"/>
    </source>
</evidence>
<keyword evidence="2" id="KW-0805">Transcription regulation</keyword>
<keyword evidence="4" id="KW-0804">Transcription</keyword>
<accession>A0AAP0GTC4</accession>
<dbReference type="EMBL" id="JBCNJP010000019">
    <property type="protein sequence ID" value="KAK9061006.1"/>
    <property type="molecule type" value="Genomic_DNA"/>
</dbReference>
<keyword evidence="5" id="KW-0539">Nucleus</keyword>
<dbReference type="PROSITE" id="PS50811">
    <property type="entry name" value="WRKY"/>
    <property type="match status" value="1"/>
</dbReference>
<evidence type="ECO:0000259" key="6">
    <source>
        <dbReference type="PROSITE" id="PS50811"/>
    </source>
</evidence>
<dbReference type="InterPro" id="IPR036576">
    <property type="entry name" value="WRKY_dom_sf"/>
</dbReference>
<proteinExistence type="predicted"/>
<dbReference type="InterPro" id="IPR003657">
    <property type="entry name" value="WRKY_dom"/>
</dbReference>
<protein>
    <recommendedName>
        <fullName evidence="6">WRKY domain-containing protein</fullName>
    </recommendedName>
</protein>
<keyword evidence="8" id="KW-1185">Reference proteome</keyword>
<evidence type="ECO:0000256" key="4">
    <source>
        <dbReference type="ARBA" id="ARBA00023163"/>
    </source>
</evidence>
<sequence length="304" mass="34202">MSSLSVMDKNDDVLIQTLIRGQDSTKRLQNLLRRKVTAVDGSTSVSADDLLVDILGSFSKGISMLNPPVSGEFPADQTPEVCARKKRAPAVKERRGCYKRRRTVDSSVIISGTIEDGYGWRKYGQKEIHNSTSPRCYYRCTHKTIHGCKALKQVQKLEDGSHKFHITYLGHHTCPTFSNHELVLDFEDFKNRHIVSKSPSVITTNNNTPSIKQELVDSKDQSAEVSDIFSSANNNDENSSSPADTLRWNEILRGDHEVASFMSRFDHEDSCVSTSSHDHYMYIDFLNNDDLPSGSFSLLDHVFP</sequence>
<dbReference type="Proteomes" id="UP001408789">
    <property type="component" value="Unassembled WGS sequence"/>
</dbReference>
<dbReference type="Pfam" id="PF03106">
    <property type="entry name" value="WRKY"/>
    <property type="match status" value="1"/>
</dbReference>